<name>A0AAQ3L873_9BACT</name>
<dbReference type="GO" id="GO:0016987">
    <property type="term" value="F:sigma factor activity"/>
    <property type="evidence" value="ECO:0007669"/>
    <property type="project" value="UniProtKB-KW"/>
</dbReference>
<dbReference type="GO" id="GO:0003677">
    <property type="term" value="F:DNA binding"/>
    <property type="evidence" value="ECO:0007669"/>
    <property type="project" value="InterPro"/>
</dbReference>
<dbReference type="AlphaFoldDB" id="A0AAQ3L873"/>
<feature type="domain" description="RNA polymerase sigma factor 70 region 4 type 2" evidence="6">
    <location>
        <begin position="118"/>
        <end position="164"/>
    </location>
</feature>
<evidence type="ECO:0000256" key="3">
    <source>
        <dbReference type="ARBA" id="ARBA00023082"/>
    </source>
</evidence>
<keyword evidence="2" id="KW-0805">Transcription regulation</keyword>
<protein>
    <submittedName>
        <fullName evidence="7">Sigma-70 family RNA polymerase sigma factor</fullName>
    </submittedName>
</protein>
<dbReference type="InterPro" id="IPR036388">
    <property type="entry name" value="WH-like_DNA-bd_sf"/>
</dbReference>
<dbReference type="Gene3D" id="1.10.10.10">
    <property type="entry name" value="Winged helix-like DNA-binding domain superfamily/Winged helix DNA-binding domain"/>
    <property type="match status" value="1"/>
</dbReference>
<dbReference type="PANTHER" id="PTHR43133">
    <property type="entry name" value="RNA POLYMERASE ECF-TYPE SIGMA FACTO"/>
    <property type="match status" value="1"/>
</dbReference>
<dbReference type="Pfam" id="PF04542">
    <property type="entry name" value="Sigma70_r2"/>
    <property type="match status" value="1"/>
</dbReference>
<dbReference type="InterPro" id="IPR039425">
    <property type="entry name" value="RNA_pol_sigma-70-like"/>
</dbReference>
<evidence type="ECO:0000313" key="8">
    <source>
        <dbReference type="Proteomes" id="UP001304300"/>
    </source>
</evidence>
<organism evidence="7 8">
    <name type="scientific">Rubellicoccus peritrichatus</name>
    <dbReference type="NCBI Taxonomy" id="3080537"/>
    <lineage>
        <taxon>Bacteria</taxon>
        <taxon>Pseudomonadati</taxon>
        <taxon>Verrucomicrobiota</taxon>
        <taxon>Opitutia</taxon>
        <taxon>Puniceicoccales</taxon>
        <taxon>Cerasicoccaceae</taxon>
        <taxon>Rubellicoccus</taxon>
    </lineage>
</organism>
<dbReference type="PANTHER" id="PTHR43133:SF51">
    <property type="entry name" value="RNA POLYMERASE SIGMA FACTOR"/>
    <property type="match status" value="1"/>
</dbReference>
<evidence type="ECO:0000256" key="1">
    <source>
        <dbReference type="ARBA" id="ARBA00010641"/>
    </source>
</evidence>
<keyword evidence="8" id="KW-1185">Reference proteome</keyword>
<dbReference type="InterPro" id="IPR013325">
    <property type="entry name" value="RNA_pol_sigma_r2"/>
</dbReference>
<evidence type="ECO:0000256" key="2">
    <source>
        <dbReference type="ARBA" id="ARBA00023015"/>
    </source>
</evidence>
<dbReference type="NCBIfam" id="TIGR02989">
    <property type="entry name" value="Sig-70_gvs1"/>
    <property type="match status" value="1"/>
</dbReference>
<evidence type="ECO:0000256" key="4">
    <source>
        <dbReference type="ARBA" id="ARBA00023163"/>
    </source>
</evidence>
<reference evidence="7 8" key="1">
    <citation type="submission" date="2023-10" db="EMBL/GenBank/DDBJ databases">
        <title>Rubellicoccus peritrichatus gen. nov., sp. nov., isolated from an algae of coral reef tank.</title>
        <authorList>
            <person name="Luo J."/>
        </authorList>
    </citation>
    <scope>NUCLEOTIDE SEQUENCE [LARGE SCALE GENOMIC DNA]</scope>
    <source>
        <strain evidence="7 8">CR14</strain>
    </source>
</reference>
<dbReference type="InterPro" id="IPR014284">
    <property type="entry name" value="RNA_pol_sigma-70_dom"/>
</dbReference>
<dbReference type="NCBIfam" id="TIGR02937">
    <property type="entry name" value="sigma70-ECF"/>
    <property type="match status" value="1"/>
</dbReference>
<dbReference type="KEGG" id="puo:RZN69_19835"/>
<dbReference type="InterPro" id="IPR013249">
    <property type="entry name" value="RNA_pol_sigma70_r4_t2"/>
</dbReference>
<accession>A0AAQ3L873</accession>
<dbReference type="InterPro" id="IPR013324">
    <property type="entry name" value="RNA_pol_sigma_r3/r4-like"/>
</dbReference>
<sequence>MQLPEEESISSRRGELYSELLVTNRHRIYGFIYSLLHNHQASEDLMQEVCVVLWRKFDQFQEGTDFAVWAMSVARFCALNWRRKQARLPLPLENEDIIRLADESMAVGCQLSERHEHLQHCLEKLPVKLRKIVKLRYHKEVRVADIAGDQGISVRSVYLFLERAHALLHECVQRQMNSNPSNG</sequence>
<proteinExistence type="inferred from homology"/>
<keyword evidence="4" id="KW-0804">Transcription</keyword>
<dbReference type="EMBL" id="CP136920">
    <property type="protein sequence ID" value="WOO40881.1"/>
    <property type="molecule type" value="Genomic_DNA"/>
</dbReference>
<dbReference type="SUPFAM" id="SSF88659">
    <property type="entry name" value="Sigma3 and sigma4 domains of RNA polymerase sigma factors"/>
    <property type="match status" value="1"/>
</dbReference>
<dbReference type="GO" id="GO:0006352">
    <property type="term" value="P:DNA-templated transcription initiation"/>
    <property type="evidence" value="ECO:0007669"/>
    <property type="project" value="InterPro"/>
</dbReference>
<dbReference type="InterPro" id="IPR007627">
    <property type="entry name" value="RNA_pol_sigma70_r2"/>
</dbReference>
<dbReference type="RefSeq" id="WP_317833121.1">
    <property type="nucleotide sequence ID" value="NZ_CP136920.1"/>
</dbReference>
<dbReference type="SUPFAM" id="SSF88946">
    <property type="entry name" value="Sigma2 domain of RNA polymerase sigma factors"/>
    <property type="match status" value="1"/>
</dbReference>
<dbReference type="Proteomes" id="UP001304300">
    <property type="component" value="Chromosome"/>
</dbReference>
<evidence type="ECO:0000313" key="7">
    <source>
        <dbReference type="EMBL" id="WOO40881.1"/>
    </source>
</evidence>
<gene>
    <name evidence="7" type="ORF">RZN69_19835</name>
</gene>
<dbReference type="Gene3D" id="1.10.1740.10">
    <property type="match status" value="1"/>
</dbReference>
<dbReference type="InterPro" id="IPR014331">
    <property type="entry name" value="RNA_pol_sigma70_ECF_RHOBA"/>
</dbReference>
<evidence type="ECO:0000259" key="6">
    <source>
        <dbReference type="Pfam" id="PF08281"/>
    </source>
</evidence>
<comment type="similarity">
    <text evidence="1">Belongs to the sigma-70 factor family. ECF subfamily.</text>
</comment>
<dbReference type="Pfam" id="PF08281">
    <property type="entry name" value="Sigma70_r4_2"/>
    <property type="match status" value="1"/>
</dbReference>
<feature type="domain" description="RNA polymerase sigma-70 region 2" evidence="5">
    <location>
        <begin position="23"/>
        <end position="87"/>
    </location>
</feature>
<keyword evidence="3" id="KW-0731">Sigma factor</keyword>
<evidence type="ECO:0000259" key="5">
    <source>
        <dbReference type="Pfam" id="PF04542"/>
    </source>
</evidence>